<feature type="transmembrane region" description="Helical" evidence="1">
    <location>
        <begin position="21"/>
        <end position="42"/>
    </location>
</feature>
<protein>
    <recommendedName>
        <fullName evidence="4">Pilus assembly protein</fullName>
    </recommendedName>
</protein>
<dbReference type="AlphaFoldDB" id="A0A5C6UGG0"/>
<comment type="caution">
    <text evidence="2">The sequence shown here is derived from an EMBL/GenBank/DDBJ whole genome shotgun (WGS) entry which is preliminary data.</text>
</comment>
<dbReference type="EMBL" id="VOQR01000001">
    <property type="protein sequence ID" value="TXC71135.1"/>
    <property type="molecule type" value="Genomic_DNA"/>
</dbReference>
<accession>A0A5C6UGG0</accession>
<evidence type="ECO:0000256" key="1">
    <source>
        <dbReference type="SAM" id="Phobius"/>
    </source>
</evidence>
<keyword evidence="1" id="KW-0472">Membrane</keyword>
<organism evidence="2 3">
    <name type="scientific">Sphingomonas ginsenosidivorax</name>
    <dbReference type="NCBI Taxonomy" id="862135"/>
    <lineage>
        <taxon>Bacteria</taxon>
        <taxon>Pseudomonadati</taxon>
        <taxon>Pseudomonadota</taxon>
        <taxon>Alphaproteobacteria</taxon>
        <taxon>Sphingomonadales</taxon>
        <taxon>Sphingomonadaceae</taxon>
        <taxon>Sphingomonas</taxon>
    </lineage>
</organism>
<evidence type="ECO:0000313" key="2">
    <source>
        <dbReference type="EMBL" id="TXC71135.1"/>
    </source>
</evidence>
<gene>
    <name evidence="2" type="ORF">FSB78_09350</name>
</gene>
<proteinExistence type="predicted"/>
<evidence type="ECO:0000313" key="3">
    <source>
        <dbReference type="Proteomes" id="UP000321250"/>
    </source>
</evidence>
<keyword evidence="1" id="KW-1133">Transmembrane helix</keyword>
<dbReference type="Proteomes" id="UP000321250">
    <property type="component" value="Unassembled WGS sequence"/>
</dbReference>
<dbReference type="OrthoDB" id="7432392at2"/>
<keyword evidence="1" id="KW-0812">Transmembrane</keyword>
<reference evidence="2 3" key="1">
    <citation type="journal article" date="2013" name="Antonie Van Leeuwenhoek">
        <title>Sphingomonas ginsenosidivorax sp. nov., with the ability to transform ginsenosides.</title>
        <authorList>
            <person name="Jin X.F."/>
            <person name="Kim J.K."/>
            <person name="Liu Q.M."/>
            <person name="Kang M.S."/>
            <person name="He D."/>
            <person name="Jin F.X."/>
            <person name="Kim S.C."/>
            <person name="Im W.T."/>
        </authorList>
    </citation>
    <scope>NUCLEOTIDE SEQUENCE [LARGE SCALE GENOMIC DNA]</scope>
    <source>
        <strain evidence="2 3">KHI67</strain>
    </source>
</reference>
<evidence type="ECO:0008006" key="4">
    <source>
        <dbReference type="Google" id="ProtNLM"/>
    </source>
</evidence>
<name>A0A5C6UGG0_9SPHN</name>
<keyword evidence="3" id="KW-1185">Reference proteome</keyword>
<sequence>MHMSRLSILTRLRGDRSGLALLEFALSAPIVLTLGLCGIEVGNEALVHMKLSQIALNLADNASRVGSLSSTNIETMREGDINDVLQAARLQGAAINLTTNGRVIVSSLENVRQSYDTAAVQRIHWQRCIGKKSGTGYESSYGTTRSTDGTSDNVADAGTLTTSGMGDAGAQVSAPVASGLMFVEINYLYQPLVMNWVISPIRMHYTASLIVRNNRDFKQIYNPLNSATRSTCNLYKV</sequence>